<evidence type="ECO:0000313" key="3">
    <source>
        <dbReference type="Proteomes" id="UP000095553"/>
    </source>
</evidence>
<organism evidence="2 3">
    <name type="scientific">Anaerostipes hadrus</name>
    <dbReference type="NCBI Taxonomy" id="649756"/>
    <lineage>
        <taxon>Bacteria</taxon>
        <taxon>Bacillati</taxon>
        <taxon>Bacillota</taxon>
        <taxon>Clostridia</taxon>
        <taxon>Lachnospirales</taxon>
        <taxon>Lachnospiraceae</taxon>
        <taxon>Anaerostipes</taxon>
    </lineage>
</organism>
<evidence type="ECO:0000259" key="1">
    <source>
        <dbReference type="Pfam" id="PF21941"/>
    </source>
</evidence>
<protein>
    <recommendedName>
        <fullName evidence="1">SMEK domain-containing protein</fullName>
    </recommendedName>
</protein>
<sequence length="446" mass="52953">MFTQNLKQSQIFGKILNTLYGYELVTIGVQGKPHYVAIDLVDKKNKVAYQVTSTVRRSKIEGTTEKFVKNKLYKDIDELYILILNDDPHKYRNDNNEIDIKTTKKFTIKNNVINFEKLITEIETKSKNNPKLLTKIYGYVNMVFETGRLSWESIISKTNELSQENIYNTKEYYTWKKGFGDVSLFAFIPKSYKEKLSCVVEFRKYNIEGAIISIDQEKLLKDYFVTKEVFQNKHIIGRETLDDDSWIEIENIRMKINAYSAYHLYCLFNDLHNVYKEAQIEINKIMGTEGLAEKNGKYLIANVSKEQWFRIIEFAQKHDCYSYNENGDEEWNIFDNKSVIDFFYLSPYFYGNKDKGIIHAEIRVEFLYNDTVNVFWIPGYKDTSYNCMEYFDNVVKWKADYTKEWFWNALIPKIREDEKEVKNKAYENSFFKKVVGIKNKIKKFLA</sequence>
<name>A0A173RIZ2_ANAHA</name>
<dbReference type="AlphaFoldDB" id="A0A173RIZ2"/>
<dbReference type="RefSeq" id="WP_055072335.1">
    <property type="nucleotide sequence ID" value="NZ_CYXY01000003.1"/>
</dbReference>
<gene>
    <name evidence="2" type="ORF">ERS852571_00507</name>
</gene>
<dbReference type="InterPro" id="IPR047740">
    <property type="entry name" value="SMEK_dom"/>
</dbReference>
<dbReference type="EMBL" id="CYXY01000003">
    <property type="protein sequence ID" value="CUM77757.1"/>
    <property type="molecule type" value="Genomic_DNA"/>
</dbReference>
<dbReference type="Pfam" id="PF21941">
    <property type="entry name" value="SMEK_N"/>
    <property type="match status" value="1"/>
</dbReference>
<reference evidence="2 3" key="1">
    <citation type="submission" date="2015-09" db="EMBL/GenBank/DDBJ databases">
        <authorList>
            <consortium name="Pathogen Informatics"/>
        </authorList>
    </citation>
    <scope>NUCLEOTIDE SEQUENCE [LARGE SCALE GENOMIC DNA]</scope>
    <source>
        <strain evidence="2 3">2789STDY5834959</strain>
    </source>
</reference>
<dbReference type="NCBIfam" id="NF033859">
    <property type="entry name" value="SMEK_N"/>
    <property type="match status" value="1"/>
</dbReference>
<dbReference type="Proteomes" id="UP000095553">
    <property type="component" value="Unassembled WGS sequence"/>
</dbReference>
<evidence type="ECO:0000313" key="2">
    <source>
        <dbReference type="EMBL" id="CUM77757.1"/>
    </source>
</evidence>
<feature type="domain" description="SMEK" evidence="1">
    <location>
        <begin position="9"/>
        <end position="122"/>
    </location>
</feature>
<accession>A0A173RIZ2</accession>
<proteinExistence type="predicted"/>